<gene>
    <name evidence="1" type="ORF">S12H4_39988</name>
</gene>
<dbReference type="AlphaFoldDB" id="X1UBG5"/>
<sequence>MGIFGKVYEKSLAPDVLKIYFEIFKEISDDKTKFITKECLKKCRYFPRPADVFECLEEEGQTSDLPDLE</sequence>
<comment type="caution">
    <text evidence="1">The sequence shown here is derived from an EMBL/GenBank/DDBJ whole genome shotgun (WGS) entry which is preliminary data.</text>
</comment>
<protein>
    <submittedName>
        <fullName evidence="1">Uncharacterized protein</fullName>
    </submittedName>
</protein>
<organism evidence="1">
    <name type="scientific">marine sediment metagenome</name>
    <dbReference type="NCBI Taxonomy" id="412755"/>
    <lineage>
        <taxon>unclassified sequences</taxon>
        <taxon>metagenomes</taxon>
        <taxon>ecological metagenomes</taxon>
    </lineage>
</organism>
<name>X1UBG5_9ZZZZ</name>
<dbReference type="EMBL" id="BARW01024230">
    <property type="protein sequence ID" value="GAI89679.1"/>
    <property type="molecule type" value="Genomic_DNA"/>
</dbReference>
<accession>X1UBG5</accession>
<evidence type="ECO:0000313" key="1">
    <source>
        <dbReference type="EMBL" id="GAI89679.1"/>
    </source>
</evidence>
<proteinExistence type="predicted"/>
<reference evidence="1" key="1">
    <citation type="journal article" date="2014" name="Front. Microbiol.">
        <title>High frequency of phylogenetically diverse reductive dehalogenase-homologous genes in deep subseafloor sedimentary metagenomes.</title>
        <authorList>
            <person name="Kawai M."/>
            <person name="Futagami T."/>
            <person name="Toyoda A."/>
            <person name="Takaki Y."/>
            <person name="Nishi S."/>
            <person name="Hori S."/>
            <person name="Arai W."/>
            <person name="Tsubouchi T."/>
            <person name="Morono Y."/>
            <person name="Uchiyama I."/>
            <person name="Ito T."/>
            <person name="Fujiyama A."/>
            <person name="Inagaki F."/>
            <person name="Takami H."/>
        </authorList>
    </citation>
    <scope>NUCLEOTIDE SEQUENCE</scope>
    <source>
        <strain evidence="1">Expedition CK06-06</strain>
    </source>
</reference>